<dbReference type="AlphaFoldDB" id="G2D8X9"/>
<dbReference type="SMART" id="SM00986">
    <property type="entry name" value="UDG"/>
    <property type="match status" value="1"/>
</dbReference>
<evidence type="ECO:0000313" key="10">
    <source>
        <dbReference type="EMBL" id="EGV52846.1"/>
    </source>
</evidence>
<reference evidence="10" key="1">
    <citation type="journal article" date="2011" name="ISME J.">
        <title>The endosymbionts of the deep-sea tubeworms Riftia pachyptila and Tevnia jerichonana share an identical physiology as revealed by proteogenomic analyses.</title>
        <authorList>
            <person name="Gardebrecht A."/>
            <person name="Markert S."/>
            <person name="Felbeck H."/>
            <person name="Thuermer A."/>
            <person name="Albrecht D."/>
            <person name="Wollherr A."/>
            <person name="Kabisch J."/>
            <person name="Lehmann R."/>
            <person name="Daniel R."/>
            <person name="Liesegang H."/>
            <person name="Hecker M."/>
            <person name="Sievert S.M."/>
            <person name="Schweder T."/>
        </authorList>
    </citation>
    <scope>NUCLEOTIDE SEQUENCE [LARGE SCALE GENOMIC DNA]</scope>
</reference>
<name>G2D8X9_9GAMM</name>
<dbReference type="GO" id="GO:0097506">
    <property type="term" value="F:deaminated base DNA N-glycosylase activity"/>
    <property type="evidence" value="ECO:0007669"/>
    <property type="project" value="UniProtKB-ARBA"/>
</dbReference>
<keyword evidence="7" id="KW-0234">DNA repair</keyword>
<dbReference type="SUPFAM" id="SSF52141">
    <property type="entry name" value="Uracil-DNA glycosylase-like"/>
    <property type="match status" value="1"/>
</dbReference>
<evidence type="ECO:0000256" key="2">
    <source>
        <dbReference type="ARBA" id="ARBA00022723"/>
    </source>
</evidence>
<keyword evidence="3" id="KW-0227">DNA damage</keyword>
<keyword evidence="5" id="KW-0408">Iron</keyword>
<dbReference type="EC" id="3.2.2.-" evidence="10"/>
<dbReference type="PANTHER" id="PTHR33693">
    <property type="entry name" value="TYPE-5 URACIL-DNA GLYCOSYLASE"/>
    <property type="match status" value="1"/>
</dbReference>
<dbReference type="GO" id="GO:0051539">
    <property type="term" value="F:4 iron, 4 sulfur cluster binding"/>
    <property type="evidence" value="ECO:0007669"/>
    <property type="project" value="UniProtKB-KW"/>
</dbReference>
<evidence type="ECO:0000256" key="6">
    <source>
        <dbReference type="ARBA" id="ARBA00023014"/>
    </source>
</evidence>
<evidence type="ECO:0000256" key="8">
    <source>
        <dbReference type="SAM" id="MobiDB-lite"/>
    </source>
</evidence>
<dbReference type="InterPro" id="IPR051536">
    <property type="entry name" value="UDG_Type-4/5"/>
</dbReference>
<evidence type="ECO:0000256" key="4">
    <source>
        <dbReference type="ARBA" id="ARBA00022801"/>
    </source>
</evidence>
<dbReference type="GO" id="GO:0006281">
    <property type="term" value="P:DNA repair"/>
    <property type="evidence" value="ECO:0007669"/>
    <property type="project" value="UniProtKB-KW"/>
</dbReference>
<proteinExistence type="predicted"/>
<keyword evidence="10" id="KW-0326">Glycosidase</keyword>
<dbReference type="InterPro" id="IPR036895">
    <property type="entry name" value="Uracil-DNA_glycosylase-like_sf"/>
</dbReference>
<evidence type="ECO:0000259" key="9">
    <source>
        <dbReference type="SMART" id="SM00986"/>
    </source>
</evidence>
<dbReference type="SMART" id="SM00987">
    <property type="entry name" value="UreE_C"/>
    <property type="match status" value="1"/>
</dbReference>
<evidence type="ECO:0000256" key="5">
    <source>
        <dbReference type="ARBA" id="ARBA00023004"/>
    </source>
</evidence>
<keyword evidence="1" id="KW-0004">4Fe-4S</keyword>
<keyword evidence="2" id="KW-0479">Metal-binding</keyword>
<evidence type="ECO:0000256" key="1">
    <source>
        <dbReference type="ARBA" id="ARBA00022485"/>
    </source>
</evidence>
<keyword evidence="4 10" id="KW-0378">Hydrolase</keyword>
<gene>
    <name evidence="10" type="primary">ung</name>
    <name evidence="10" type="ORF">Rifp1Sym_aa00040</name>
</gene>
<dbReference type="Proteomes" id="UP000004491">
    <property type="component" value="Unassembled WGS sequence"/>
</dbReference>
<evidence type="ECO:0000313" key="11">
    <source>
        <dbReference type="Proteomes" id="UP000004491"/>
    </source>
</evidence>
<dbReference type="EMBL" id="AFOC01000001">
    <property type="protein sequence ID" value="EGV52846.1"/>
    <property type="molecule type" value="Genomic_DNA"/>
</dbReference>
<dbReference type="Gene3D" id="3.40.470.10">
    <property type="entry name" value="Uracil-DNA glycosylase-like domain"/>
    <property type="match status" value="1"/>
</dbReference>
<dbReference type="CDD" id="cd10033">
    <property type="entry name" value="UDG_like"/>
    <property type="match status" value="1"/>
</dbReference>
<feature type="domain" description="Uracil-DNA glycosylase-like" evidence="9">
    <location>
        <begin position="66"/>
        <end position="225"/>
    </location>
</feature>
<dbReference type="PATRIC" id="fig|1048808.3.peg.4"/>
<organism evidence="10 11">
    <name type="scientific">endosymbiont of Riftia pachyptila</name>
    <name type="common">vent Ph05</name>
    <dbReference type="NCBI Taxonomy" id="1048808"/>
    <lineage>
        <taxon>Bacteria</taxon>
        <taxon>Pseudomonadati</taxon>
        <taxon>Pseudomonadota</taxon>
        <taxon>Gammaproteobacteria</taxon>
        <taxon>sulfur-oxidizing symbionts</taxon>
    </lineage>
</organism>
<protein>
    <submittedName>
        <fullName evidence="10">Uracil-DNA glycosylase</fullName>
        <ecNumber evidence="10">3.2.2.-</ecNumber>
    </submittedName>
</protein>
<dbReference type="PANTHER" id="PTHR33693:SF1">
    <property type="entry name" value="TYPE-4 URACIL-DNA GLYCOSYLASE"/>
    <property type="match status" value="1"/>
</dbReference>
<accession>G2D8X9</accession>
<comment type="caution">
    <text evidence="10">The sequence shown here is derived from an EMBL/GenBank/DDBJ whole genome shotgun (WGS) entry which is preliminary data.</text>
</comment>
<keyword evidence="6" id="KW-0411">Iron-sulfur</keyword>
<dbReference type="GO" id="GO:0046872">
    <property type="term" value="F:metal ion binding"/>
    <property type="evidence" value="ECO:0007669"/>
    <property type="project" value="UniProtKB-KW"/>
</dbReference>
<evidence type="ECO:0000256" key="3">
    <source>
        <dbReference type="ARBA" id="ARBA00022763"/>
    </source>
</evidence>
<dbReference type="InterPro" id="IPR005122">
    <property type="entry name" value="Uracil-DNA_glycosylase-like"/>
</dbReference>
<keyword evidence="11" id="KW-1185">Reference proteome</keyword>
<dbReference type="Pfam" id="PF03167">
    <property type="entry name" value="UDG"/>
    <property type="match status" value="1"/>
</dbReference>
<feature type="region of interest" description="Disordered" evidence="8">
    <location>
        <begin position="1"/>
        <end position="26"/>
    </location>
</feature>
<sequence>MGNSQINSAPNSAQTRNQARSVSLSIHQNQKAKTTLRMSTLQALQHHQQQLRACQRCPQMIGPVVTGQPALSAVMLIGQAPGDREGPAGHPFAWTAGKTLFKWFQQIGMDEAQFRSQVYMAAVCRCFPGKKPKGGDRVPNKQEITHCADWMRSEFELLQPRLLIPVGKLAIEQFCHFNRLTEVIGQCHSIDLNDSPADLIPLPHPSGASTWHRTEPGKQLLNDALELIHRHSAWQQLIDNHSIPTRPR</sequence>
<evidence type="ECO:0000256" key="7">
    <source>
        <dbReference type="ARBA" id="ARBA00023204"/>
    </source>
</evidence>